<evidence type="ECO:0000313" key="3">
    <source>
        <dbReference type="Proteomes" id="UP000008063"/>
    </source>
</evidence>
<name>F8Q8B7_SERL3</name>
<dbReference type="EMBL" id="GL945485">
    <property type="protein sequence ID" value="EGN95805.1"/>
    <property type="molecule type" value="Genomic_DNA"/>
</dbReference>
<feature type="compositionally biased region" description="Basic and acidic residues" evidence="1">
    <location>
        <begin position="311"/>
        <end position="325"/>
    </location>
</feature>
<keyword evidence="3" id="KW-1185">Reference proteome</keyword>
<gene>
    <name evidence="2" type="ORF">SERLA73DRAFT_162534</name>
</gene>
<feature type="region of interest" description="Disordered" evidence="1">
    <location>
        <begin position="311"/>
        <end position="332"/>
    </location>
</feature>
<dbReference type="AlphaFoldDB" id="F8Q8B7"/>
<evidence type="ECO:0000256" key="1">
    <source>
        <dbReference type="SAM" id="MobiDB-lite"/>
    </source>
</evidence>
<dbReference type="HOGENOM" id="CLU_037155_0_0_1"/>
<organism evidence="3">
    <name type="scientific">Serpula lacrymans var. lacrymans (strain S7.3)</name>
    <name type="common">Dry rot fungus</name>
    <dbReference type="NCBI Taxonomy" id="936435"/>
    <lineage>
        <taxon>Eukaryota</taxon>
        <taxon>Fungi</taxon>
        <taxon>Dikarya</taxon>
        <taxon>Basidiomycota</taxon>
        <taxon>Agaricomycotina</taxon>
        <taxon>Agaricomycetes</taxon>
        <taxon>Agaricomycetidae</taxon>
        <taxon>Boletales</taxon>
        <taxon>Coniophorineae</taxon>
        <taxon>Serpulaceae</taxon>
        <taxon>Serpula</taxon>
    </lineage>
</organism>
<proteinExistence type="predicted"/>
<dbReference type="InterPro" id="IPR025533">
    <property type="entry name" value="DUF4419"/>
</dbReference>
<reference evidence="3" key="1">
    <citation type="journal article" date="2011" name="Science">
        <title>The plant cell wall-decomposing machinery underlies the functional diversity of forest fungi.</title>
        <authorList>
            <person name="Eastwood D.C."/>
            <person name="Floudas D."/>
            <person name="Binder M."/>
            <person name="Majcherczyk A."/>
            <person name="Schneider P."/>
            <person name="Aerts A."/>
            <person name="Asiegbu F.O."/>
            <person name="Baker S.E."/>
            <person name="Barry K."/>
            <person name="Bendiksby M."/>
            <person name="Blumentritt M."/>
            <person name="Coutinho P.M."/>
            <person name="Cullen D."/>
            <person name="de Vries R.P."/>
            <person name="Gathman A."/>
            <person name="Goodell B."/>
            <person name="Henrissat B."/>
            <person name="Ihrmark K."/>
            <person name="Kauserud H."/>
            <person name="Kohler A."/>
            <person name="LaButti K."/>
            <person name="Lapidus A."/>
            <person name="Lavin J.L."/>
            <person name="Lee Y.-H."/>
            <person name="Lindquist E."/>
            <person name="Lilly W."/>
            <person name="Lucas S."/>
            <person name="Morin E."/>
            <person name="Murat C."/>
            <person name="Oguiza J.A."/>
            <person name="Park J."/>
            <person name="Pisabarro A.G."/>
            <person name="Riley R."/>
            <person name="Rosling A."/>
            <person name="Salamov A."/>
            <person name="Schmidt O."/>
            <person name="Schmutz J."/>
            <person name="Skrede I."/>
            <person name="Stenlid J."/>
            <person name="Wiebenga A."/>
            <person name="Xie X."/>
            <person name="Kuees U."/>
            <person name="Hibbett D.S."/>
            <person name="Hoffmeister D."/>
            <person name="Hoegberg N."/>
            <person name="Martin F."/>
            <person name="Grigoriev I.V."/>
            <person name="Watkinson S.C."/>
        </authorList>
    </citation>
    <scope>NUCLEOTIDE SEQUENCE [LARGE SCALE GENOMIC DNA]</scope>
    <source>
        <strain evidence="3">strain S7.3</strain>
    </source>
</reference>
<dbReference type="Pfam" id="PF14388">
    <property type="entry name" value="DUF4419"/>
    <property type="match status" value="1"/>
</dbReference>
<accession>F8Q8B7</accession>
<protein>
    <recommendedName>
        <fullName evidence="4">DUF4419 domain-containing protein</fullName>
    </recommendedName>
</protein>
<sequence length="421" mass="47813">MSHNIIADNQPSSTKVTHSVSFVVASHPAESFTEKDKLQTTSGEDPSLAILRQACGDQYEACKELLQSSLPRNDPSLYDILPKQHGFVQTVLEAYNKHRSLIIRPDDVWLAILVQFNFFVNGNAELLRKHFVSHDGKRELGISAVGGRYSIDFGAISRQMTELMEENIVDPSLRDWIMPQFSTTTLTDTTTYAMVMMATMKEYFDYGIYLMCGIPRVTLEGEKQDWENILTRLERLKEFGVQTIAWYHMLRPIITRFIAAYDNPDGQENRKFWSKVAHYESFGSGPPTLSGWITAFCVFNEEGAWRGTVFKDDPEQGVDQSRDNLKSTNPESLSPSQFAAMYTLKYNRDDRLKLDGFPYPSIDSDRIPPGYAHVDVKLDDNGQTFDTAFVAGSIGSQILSNGRKTRDSVQPVTAWWYFIKN</sequence>
<dbReference type="InParanoid" id="F8Q8B7"/>
<dbReference type="eggNOG" id="ENOG502RPX4">
    <property type="taxonomic scope" value="Eukaryota"/>
</dbReference>
<evidence type="ECO:0000313" key="2">
    <source>
        <dbReference type="EMBL" id="EGN95805.1"/>
    </source>
</evidence>
<dbReference type="PANTHER" id="PTHR31252">
    <property type="entry name" value="DUF4419 DOMAIN-CONTAINING PROTEIN"/>
    <property type="match status" value="1"/>
</dbReference>
<dbReference type="PANTHER" id="PTHR31252:SF11">
    <property type="entry name" value="DUF4419 DOMAIN-CONTAINING PROTEIN"/>
    <property type="match status" value="1"/>
</dbReference>
<dbReference type="Proteomes" id="UP000008063">
    <property type="component" value="Unassembled WGS sequence"/>
</dbReference>
<dbReference type="OrthoDB" id="9978173at2759"/>
<dbReference type="STRING" id="936435.F8Q8B7"/>
<dbReference type="OMA" id="AFCFWDA"/>
<evidence type="ECO:0008006" key="4">
    <source>
        <dbReference type="Google" id="ProtNLM"/>
    </source>
</evidence>